<feature type="domain" description="HTH luxR-type" evidence="3">
    <location>
        <begin position="847"/>
        <end position="912"/>
    </location>
</feature>
<protein>
    <submittedName>
        <fullName evidence="4">AAA family ATPase</fullName>
    </submittedName>
</protein>
<dbReference type="CDD" id="cd06170">
    <property type="entry name" value="LuxR_C_like"/>
    <property type="match status" value="1"/>
</dbReference>
<sequence length="913" mass="97618">MAVDLVGRSALLDEIWHLLREGPRVVCVTGEPGVGKSSVLGEVAARARTDGWSVLAVRGRPSEQSLSYAGVVDLLRAAELELDPVLRSRAEGLVDALVGHGADRAADALSLRLDVGAWLRDLAGRAPVLVLVDDQQWLDDSSWSVLSFVANRLAGTRVSFLVATRAAAGAEGLEDLPALAIAPLDLDGSMTLLEGLGIRLDPVVRTVIVERARGNPLALREFARTTGSSLTPSGSSDSLDVPPRVEAAFAAELPGLPAPTRDALLLAAAGATDIGVLGRVLGVDGVGDLEPAEAVGLVSVVDGHVRFRHPLVRSTIYTRASARERVRAHRDLADAYVDDPARRVWHRAGASLRADEGIAGELMATAADARDRGAHSEAARAMLRAAELSPSRVDRESRMLEALMMLGHTGHVARLQAISERIREESDDPTVRARAAHQAAYAMAQTMRQSAALDALEGSLEEMLSADADAGWAALTTLASLSYQTGKGSERVRGWYDRFVREAPATPGPMVEMTRAARTWIEVALAPLSRPPELVARVRDTPPLDLEIPVDLLAAQEVMLGAAAWLLDETEVASRRLEKGAALMRRSIGPVNLAQTLMALGQVQFDRGAFAEAADTARELIDLAEARSLVFYRLVGRELLARVTAVVGSPEAARVEAEAILRALDVDECAALEANLIVTLARAAFAAGDLAGSARHARALFRADGRPLHPHVCLRALGEVAQVAVRAGERDAVAVIVERARARLEGTADARFELILQRALAALAEGDEAEAFHAMATSHPHATTWPFELAHAELGYGTWLRRQRRSTQARDHLATARDAYARLGAHAWAAVAEAELRAAGVAQAAMAPADLDDLTPQERQIVLMAGRGLTNREIGKQLFLSPRTVSTHLYHAFPKLGVTSRAQLRDLLDRPAG</sequence>
<dbReference type="InterPro" id="IPR041664">
    <property type="entry name" value="AAA_16"/>
</dbReference>
<dbReference type="SUPFAM" id="SSF52540">
    <property type="entry name" value="P-loop containing nucleoside triphosphate hydrolases"/>
    <property type="match status" value="1"/>
</dbReference>
<dbReference type="InterPro" id="IPR027417">
    <property type="entry name" value="P-loop_NTPase"/>
</dbReference>
<keyword evidence="2" id="KW-0067">ATP-binding</keyword>
<reference evidence="5" key="1">
    <citation type="journal article" date="2019" name="Int. J. Syst. Evol. Microbiol.">
        <title>The Global Catalogue of Microorganisms (GCM) 10K type strain sequencing project: providing services to taxonomists for standard genome sequencing and annotation.</title>
        <authorList>
            <consortium name="The Broad Institute Genomics Platform"/>
            <consortium name="The Broad Institute Genome Sequencing Center for Infectious Disease"/>
            <person name="Wu L."/>
            <person name="Ma J."/>
        </authorList>
    </citation>
    <scope>NUCLEOTIDE SEQUENCE [LARGE SCALE GENOMIC DNA]</scope>
    <source>
        <strain evidence="5">CCUG 54522</strain>
    </source>
</reference>
<dbReference type="Gene3D" id="3.40.50.300">
    <property type="entry name" value="P-loop containing nucleotide triphosphate hydrolases"/>
    <property type="match status" value="1"/>
</dbReference>
<dbReference type="PRINTS" id="PR00038">
    <property type="entry name" value="HTHLUXR"/>
</dbReference>
<dbReference type="InterPro" id="IPR016032">
    <property type="entry name" value="Sig_transdc_resp-reg_C-effctor"/>
</dbReference>
<proteinExistence type="predicted"/>
<dbReference type="EMBL" id="JBHSRJ010000004">
    <property type="protein sequence ID" value="MFC6043833.1"/>
    <property type="molecule type" value="Genomic_DNA"/>
</dbReference>
<organism evidence="4 5">
    <name type="scientific">Nocardioides hankookensis</name>
    <dbReference type="NCBI Taxonomy" id="443157"/>
    <lineage>
        <taxon>Bacteria</taxon>
        <taxon>Bacillati</taxon>
        <taxon>Actinomycetota</taxon>
        <taxon>Actinomycetes</taxon>
        <taxon>Propionibacteriales</taxon>
        <taxon>Nocardioidaceae</taxon>
        <taxon>Nocardioides</taxon>
    </lineage>
</organism>
<dbReference type="PANTHER" id="PTHR16305:SF35">
    <property type="entry name" value="TRANSCRIPTIONAL ACTIVATOR DOMAIN"/>
    <property type="match status" value="1"/>
</dbReference>
<dbReference type="Pfam" id="PF00196">
    <property type="entry name" value="GerE"/>
    <property type="match status" value="1"/>
</dbReference>
<evidence type="ECO:0000313" key="4">
    <source>
        <dbReference type="EMBL" id="MFC6043833.1"/>
    </source>
</evidence>
<dbReference type="RefSeq" id="WP_379154228.1">
    <property type="nucleotide sequence ID" value="NZ_JBHSRJ010000004.1"/>
</dbReference>
<dbReference type="Proteomes" id="UP001596135">
    <property type="component" value="Unassembled WGS sequence"/>
</dbReference>
<dbReference type="InterPro" id="IPR011990">
    <property type="entry name" value="TPR-like_helical_dom_sf"/>
</dbReference>
<accession>A0ABW1LL75</accession>
<keyword evidence="5" id="KW-1185">Reference proteome</keyword>
<dbReference type="InterPro" id="IPR000792">
    <property type="entry name" value="Tscrpt_reg_LuxR_C"/>
</dbReference>
<evidence type="ECO:0000256" key="2">
    <source>
        <dbReference type="ARBA" id="ARBA00022840"/>
    </source>
</evidence>
<dbReference type="PROSITE" id="PS50043">
    <property type="entry name" value="HTH_LUXR_2"/>
    <property type="match status" value="1"/>
</dbReference>
<evidence type="ECO:0000259" key="3">
    <source>
        <dbReference type="PROSITE" id="PS50043"/>
    </source>
</evidence>
<dbReference type="SUPFAM" id="SSF46894">
    <property type="entry name" value="C-terminal effector domain of the bipartite response regulators"/>
    <property type="match status" value="1"/>
</dbReference>
<name>A0ABW1LL75_9ACTN</name>
<dbReference type="PANTHER" id="PTHR16305">
    <property type="entry name" value="TESTICULAR SOLUBLE ADENYLYL CYCLASE"/>
    <property type="match status" value="1"/>
</dbReference>
<dbReference type="Pfam" id="PF13191">
    <property type="entry name" value="AAA_16"/>
    <property type="match status" value="1"/>
</dbReference>
<dbReference type="PROSITE" id="PS00622">
    <property type="entry name" value="HTH_LUXR_1"/>
    <property type="match status" value="1"/>
</dbReference>
<dbReference type="Gene3D" id="1.10.10.10">
    <property type="entry name" value="Winged helix-like DNA-binding domain superfamily/Winged helix DNA-binding domain"/>
    <property type="match status" value="1"/>
</dbReference>
<comment type="caution">
    <text evidence="4">The sequence shown here is derived from an EMBL/GenBank/DDBJ whole genome shotgun (WGS) entry which is preliminary data.</text>
</comment>
<dbReference type="Gene3D" id="1.25.40.10">
    <property type="entry name" value="Tetratricopeptide repeat domain"/>
    <property type="match status" value="1"/>
</dbReference>
<keyword evidence="1" id="KW-0547">Nucleotide-binding</keyword>
<dbReference type="SMART" id="SM00421">
    <property type="entry name" value="HTH_LUXR"/>
    <property type="match status" value="1"/>
</dbReference>
<dbReference type="InterPro" id="IPR036388">
    <property type="entry name" value="WH-like_DNA-bd_sf"/>
</dbReference>
<evidence type="ECO:0000256" key="1">
    <source>
        <dbReference type="ARBA" id="ARBA00022741"/>
    </source>
</evidence>
<gene>
    <name evidence="4" type="ORF">ACFPYL_12135</name>
</gene>
<evidence type="ECO:0000313" key="5">
    <source>
        <dbReference type="Proteomes" id="UP001596135"/>
    </source>
</evidence>